<reference evidence="2 3" key="1">
    <citation type="journal article" date="2021" name="Nat. Plants">
        <title>The Taxus genome provides insights into paclitaxel biosynthesis.</title>
        <authorList>
            <person name="Xiong X."/>
            <person name="Gou J."/>
            <person name="Liao Q."/>
            <person name="Li Y."/>
            <person name="Zhou Q."/>
            <person name="Bi G."/>
            <person name="Li C."/>
            <person name="Du R."/>
            <person name="Wang X."/>
            <person name="Sun T."/>
            <person name="Guo L."/>
            <person name="Liang H."/>
            <person name="Lu P."/>
            <person name="Wu Y."/>
            <person name="Zhang Z."/>
            <person name="Ro D.K."/>
            <person name="Shang Y."/>
            <person name="Huang S."/>
            <person name="Yan J."/>
        </authorList>
    </citation>
    <scope>NUCLEOTIDE SEQUENCE [LARGE SCALE GENOMIC DNA]</scope>
    <source>
        <strain evidence="2">Ta-2019</strain>
    </source>
</reference>
<dbReference type="InterPro" id="IPR042277">
    <property type="entry name" value="IST1-like"/>
</dbReference>
<dbReference type="GO" id="GO:0015031">
    <property type="term" value="P:protein transport"/>
    <property type="evidence" value="ECO:0007669"/>
    <property type="project" value="InterPro"/>
</dbReference>
<dbReference type="Pfam" id="PF03398">
    <property type="entry name" value="Ist1"/>
    <property type="match status" value="1"/>
</dbReference>
<dbReference type="OMA" id="QNSSKCP"/>
<gene>
    <name evidence="2" type="ORF">KI387_026550</name>
</gene>
<protein>
    <recommendedName>
        <fullName evidence="4">IST1-like protein</fullName>
    </recommendedName>
</protein>
<keyword evidence="3" id="KW-1185">Reference proteome</keyword>
<proteinExistence type="inferred from homology"/>
<organism evidence="2 3">
    <name type="scientific">Taxus chinensis</name>
    <name type="common">Chinese yew</name>
    <name type="synonym">Taxus wallichiana var. chinensis</name>
    <dbReference type="NCBI Taxonomy" id="29808"/>
    <lineage>
        <taxon>Eukaryota</taxon>
        <taxon>Viridiplantae</taxon>
        <taxon>Streptophyta</taxon>
        <taxon>Embryophyta</taxon>
        <taxon>Tracheophyta</taxon>
        <taxon>Spermatophyta</taxon>
        <taxon>Pinopsida</taxon>
        <taxon>Pinidae</taxon>
        <taxon>Conifers II</taxon>
        <taxon>Cupressales</taxon>
        <taxon>Taxaceae</taxon>
        <taxon>Taxus</taxon>
    </lineage>
</organism>
<dbReference type="Proteomes" id="UP000824469">
    <property type="component" value="Unassembled WGS sequence"/>
</dbReference>
<sequence>MLDSLFCGGNASKCKSLIKDIKTRVGVLRKKRNGKASLQRRDIAELLRNGEDQKALSRVDVLFTEENILAVYDMIEIFCDCILKKLSSIWKQRDCPQDIKEAVSSLIFAAARCAEVPELQALRGIFATRYGDEFAIAARESLPACDVSQQIIEKLSGGLPTNNAKLSLLREIAEKAGFQWDYSNLK</sequence>
<evidence type="ECO:0000256" key="1">
    <source>
        <dbReference type="ARBA" id="ARBA00005536"/>
    </source>
</evidence>
<dbReference type="AlphaFoldDB" id="A0AA38FX39"/>
<dbReference type="Gene3D" id="1.20.1260.60">
    <property type="entry name" value="Vacuolar protein sorting-associated protein Ist1"/>
    <property type="match status" value="1"/>
</dbReference>
<dbReference type="FunFam" id="1.20.1260.60:FF:000002">
    <property type="entry name" value="Vacuolar protein sorting-associated protein IST1"/>
    <property type="match status" value="1"/>
</dbReference>
<name>A0AA38FX39_TAXCH</name>
<comment type="caution">
    <text evidence="2">The sequence shown here is derived from an EMBL/GenBank/DDBJ whole genome shotgun (WGS) entry which is preliminary data.</text>
</comment>
<evidence type="ECO:0000313" key="2">
    <source>
        <dbReference type="EMBL" id="KAH9311515.1"/>
    </source>
</evidence>
<dbReference type="PANTHER" id="PTHR12161:SF14">
    <property type="entry name" value="REGULATOR OF VPS4 ACTIVITY IN THE MVB PATHWAY PROTEIN"/>
    <property type="match status" value="1"/>
</dbReference>
<dbReference type="PANTHER" id="PTHR12161">
    <property type="entry name" value="IST1 FAMILY MEMBER"/>
    <property type="match status" value="1"/>
</dbReference>
<evidence type="ECO:0008006" key="4">
    <source>
        <dbReference type="Google" id="ProtNLM"/>
    </source>
</evidence>
<accession>A0AA38FX39</accession>
<dbReference type="InterPro" id="IPR005061">
    <property type="entry name" value="Ist1"/>
</dbReference>
<evidence type="ECO:0000313" key="3">
    <source>
        <dbReference type="Proteomes" id="UP000824469"/>
    </source>
</evidence>
<dbReference type="EMBL" id="JAHRHJ020000006">
    <property type="protein sequence ID" value="KAH9311515.1"/>
    <property type="molecule type" value="Genomic_DNA"/>
</dbReference>
<feature type="non-terminal residue" evidence="2">
    <location>
        <position position="1"/>
    </location>
</feature>
<comment type="similarity">
    <text evidence="1">Belongs to the IST1 family.</text>
</comment>